<dbReference type="GO" id="GO:0005886">
    <property type="term" value="C:plasma membrane"/>
    <property type="evidence" value="ECO:0007669"/>
    <property type="project" value="UniProtKB-SubCell"/>
</dbReference>
<dbReference type="InterPro" id="IPR044550">
    <property type="entry name" value="WzxE"/>
</dbReference>
<comment type="subcellular location">
    <subcellularLocation>
        <location evidence="1">Cell membrane</location>
        <topology evidence="1">Multi-pass membrane protein</topology>
    </subcellularLocation>
</comment>
<dbReference type="EMBL" id="WITC01000066">
    <property type="protein sequence ID" value="MQX16550.1"/>
    <property type="molecule type" value="Genomic_DNA"/>
</dbReference>
<accession>A0A6N7LGX3</accession>
<dbReference type="RefSeq" id="WP_153440531.1">
    <property type="nucleotide sequence ID" value="NZ_JACIGA010000008.1"/>
</dbReference>
<feature type="transmembrane region" description="Helical" evidence="6">
    <location>
        <begin position="262"/>
        <end position="283"/>
    </location>
</feature>
<feature type="transmembrane region" description="Helical" evidence="6">
    <location>
        <begin position="316"/>
        <end position="337"/>
    </location>
</feature>
<gene>
    <name evidence="7" type="ORF">GHK62_17755</name>
</gene>
<evidence type="ECO:0000256" key="6">
    <source>
        <dbReference type="SAM" id="Phobius"/>
    </source>
</evidence>
<dbReference type="PANTHER" id="PTHR30250:SF11">
    <property type="entry name" value="O-ANTIGEN TRANSPORTER-RELATED"/>
    <property type="match status" value="1"/>
</dbReference>
<keyword evidence="3 6" id="KW-0812">Transmembrane</keyword>
<keyword evidence="2" id="KW-1003">Cell membrane</keyword>
<feature type="transmembrane region" description="Helical" evidence="6">
    <location>
        <begin position="166"/>
        <end position="184"/>
    </location>
</feature>
<name>A0A6N7LGX3_SINTE</name>
<feature type="transmembrane region" description="Helical" evidence="6">
    <location>
        <begin position="16"/>
        <end position="36"/>
    </location>
</feature>
<sequence>MEARASPDRGSSYSQILKSTALIGGSSVINVLFSIIRNKAMALLLGPAGVGLIGLYSSIADIAYALAGLGIQASGVRQIAEAVGSGDADRIARTATVLKRTSLVLGLLGALLLAAVAYPVADFTFGGPGYASGVALLSAAILFRLLSDGQTALIQGMRDIASLARINVLAAFFSTVISIPLIYLFGTSGIVPSLVAAAATTLATSWWYRRQIRLRTPPMPVRQVREETAALLKLGVVFMASGFLTLGAAYAIRLIVMKAEGVAAAGLYQAAWTLGGFYASFVLQAMGTDFYPRLTAVAQDDAECNRLVNEQAQISMLVAGPGLIATLTAAPLVIRLLYSPEFYAAVDMLRWICLGMMLRVIAWPMGFIVLAKGAKKVFFWVEVAATLVHVGLAWLLVGAFGSAGAAAAFFGLYVWHGLLIYAIVRQLSGFRWSSANRRLALIFLPASGLVFGALLVLPPWPAAILGLMTATLSGAYALRRLIELVPLASLPAAMRAWRSRSA</sequence>
<evidence type="ECO:0000256" key="3">
    <source>
        <dbReference type="ARBA" id="ARBA00022692"/>
    </source>
</evidence>
<dbReference type="OrthoDB" id="9769862at2"/>
<dbReference type="Pfam" id="PF13440">
    <property type="entry name" value="Polysacc_synt_3"/>
    <property type="match status" value="1"/>
</dbReference>
<feature type="transmembrane region" description="Helical" evidence="6">
    <location>
        <begin position="190"/>
        <end position="209"/>
    </location>
</feature>
<evidence type="ECO:0000313" key="7">
    <source>
        <dbReference type="EMBL" id="MQX16550.1"/>
    </source>
</evidence>
<feature type="transmembrane region" description="Helical" evidence="6">
    <location>
        <begin position="42"/>
        <end position="67"/>
    </location>
</feature>
<feature type="transmembrane region" description="Helical" evidence="6">
    <location>
        <begin position="403"/>
        <end position="424"/>
    </location>
</feature>
<dbReference type="PANTHER" id="PTHR30250">
    <property type="entry name" value="PST FAMILY PREDICTED COLANIC ACID TRANSPORTER"/>
    <property type="match status" value="1"/>
</dbReference>
<evidence type="ECO:0000256" key="5">
    <source>
        <dbReference type="ARBA" id="ARBA00023136"/>
    </source>
</evidence>
<proteinExistence type="predicted"/>
<protein>
    <submittedName>
        <fullName evidence="7">Oligosaccharide flippase family protein</fullName>
    </submittedName>
</protein>
<evidence type="ECO:0000256" key="2">
    <source>
        <dbReference type="ARBA" id="ARBA00022475"/>
    </source>
</evidence>
<evidence type="ECO:0000256" key="4">
    <source>
        <dbReference type="ARBA" id="ARBA00022989"/>
    </source>
</evidence>
<dbReference type="InterPro" id="IPR050833">
    <property type="entry name" value="Poly_Biosynth_Transport"/>
</dbReference>
<feature type="transmembrane region" description="Helical" evidence="6">
    <location>
        <begin position="349"/>
        <end position="370"/>
    </location>
</feature>
<dbReference type="AlphaFoldDB" id="A0A6N7LGX3"/>
<evidence type="ECO:0000256" key="1">
    <source>
        <dbReference type="ARBA" id="ARBA00004651"/>
    </source>
</evidence>
<feature type="transmembrane region" description="Helical" evidence="6">
    <location>
        <begin position="103"/>
        <end position="121"/>
    </location>
</feature>
<feature type="transmembrane region" description="Helical" evidence="6">
    <location>
        <begin position="377"/>
        <end position="397"/>
    </location>
</feature>
<feature type="transmembrane region" description="Helical" evidence="6">
    <location>
        <begin position="436"/>
        <end position="454"/>
    </location>
</feature>
<feature type="transmembrane region" description="Helical" evidence="6">
    <location>
        <begin position="230"/>
        <end position="256"/>
    </location>
</feature>
<keyword evidence="8" id="KW-1185">Reference proteome</keyword>
<comment type="caution">
    <text evidence="7">The sequence shown here is derived from an EMBL/GenBank/DDBJ whole genome shotgun (WGS) entry which is preliminary data.</text>
</comment>
<keyword evidence="4 6" id="KW-1133">Transmembrane helix</keyword>
<dbReference type="CDD" id="cd13125">
    <property type="entry name" value="MATE_like_10"/>
    <property type="match status" value="1"/>
</dbReference>
<evidence type="ECO:0000313" key="8">
    <source>
        <dbReference type="Proteomes" id="UP000439983"/>
    </source>
</evidence>
<dbReference type="Proteomes" id="UP000439983">
    <property type="component" value="Unassembled WGS sequence"/>
</dbReference>
<dbReference type="GO" id="GO:0009246">
    <property type="term" value="P:enterobacterial common antigen biosynthetic process"/>
    <property type="evidence" value="ECO:0007669"/>
    <property type="project" value="InterPro"/>
</dbReference>
<reference evidence="7 8" key="1">
    <citation type="journal article" date="2013" name="Genome Biol.">
        <title>Comparative genomics of the core and accessory genomes of 48 Sinorhizobium strains comprising five genospecies.</title>
        <authorList>
            <person name="Sugawara M."/>
            <person name="Epstein B."/>
            <person name="Badgley B.D."/>
            <person name="Unno T."/>
            <person name="Xu L."/>
            <person name="Reese J."/>
            <person name="Gyaneshwar P."/>
            <person name="Denny R."/>
            <person name="Mudge J."/>
            <person name="Bharti A.K."/>
            <person name="Farmer A.D."/>
            <person name="May G.D."/>
            <person name="Woodward J.E."/>
            <person name="Medigue C."/>
            <person name="Vallenet D."/>
            <person name="Lajus A."/>
            <person name="Rouy Z."/>
            <person name="Martinez-Vaz B."/>
            <person name="Tiffin P."/>
            <person name="Young N.D."/>
            <person name="Sadowsky M.J."/>
        </authorList>
    </citation>
    <scope>NUCLEOTIDE SEQUENCE [LARGE SCALE GENOMIC DNA]</scope>
    <source>
        <strain evidence="7 8">USDA4894</strain>
    </source>
</reference>
<feature type="transmembrane region" description="Helical" evidence="6">
    <location>
        <begin position="127"/>
        <end position="146"/>
    </location>
</feature>
<keyword evidence="5 6" id="KW-0472">Membrane</keyword>
<organism evidence="7 8">
    <name type="scientific">Sinorhizobium terangae</name>
    <dbReference type="NCBI Taxonomy" id="110322"/>
    <lineage>
        <taxon>Bacteria</taxon>
        <taxon>Pseudomonadati</taxon>
        <taxon>Pseudomonadota</taxon>
        <taxon>Alphaproteobacteria</taxon>
        <taxon>Hyphomicrobiales</taxon>
        <taxon>Rhizobiaceae</taxon>
        <taxon>Sinorhizobium/Ensifer group</taxon>
        <taxon>Sinorhizobium</taxon>
    </lineage>
</organism>